<accession>A0A5B1CFG6</accession>
<gene>
    <name evidence="2" type="ORF">LF1_24850</name>
</gene>
<evidence type="ECO:0000313" key="3">
    <source>
        <dbReference type="Proteomes" id="UP000322699"/>
    </source>
</evidence>
<organism evidence="2 3">
    <name type="scientific">Rubripirellula obstinata</name>
    <dbReference type="NCBI Taxonomy" id="406547"/>
    <lineage>
        <taxon>Bacteria</taxon>
        <taxon>Pseudomonadati</taxon>
        <taxon>Planctomycetota</taxon>
        <taxon>Planctomycetia</taxon>
        <taxon>Pirellulales</taxon>
        <taxon>Pirellulaceae</taxon>
        <taxon>Rubripirellula</taxon>
    </lineage>
</organism>
<keyword evidence="3" id="KW-1185">Reference proteome</keyword>
<dbReference type="EMBL" id="VRLW01000001">
    <property type="protein sequence ID" value="KAA1259947.1"/>
    <property type="molecule type" value="Genomic_DNA"/>
</dbReference>
<dbReference type="RefSeq" id="WP_068265124.1">
    <property type="nucleotide sequence ID" value="NZ_LWSK01000077.1"/>
</dbReference>
<reference evidence="2 3" key="1">
    <citation type="submission" date="2019-08" db="EMBL/GenBank/DDBJ databases">
        <title>Deep-cultivation of Planctomycetes and their phenomic and genomic characterization uncovers novel biology.</title>
        <authorList>
            <person name="Wiegand S."/>
            <person name="Jogler M."/>
            <person name="Boedeker C."/>
            <person name="Pinto D."/>
            <person name="Vollmers J."/>
            <person name="Rivas-Marin E."/>
            <person name="Kohn T."/>
            <person name="Peeters S.H."/>
            <person name="Heuer A."/>
            <person name="Rast P."/>
            <person name="Oberbeckmann S."/>
            <person name="Bunk B."/>
            <person name="Jeske O."/>
            <person name="Meyerdierks A."/>
            <person name="Storesund J.E."/>
            <person name="Kallscheuer N."/>
            <person name="Luecker S."/>
            <person name="Lage O.M."/>
            <person name="Pohl T."/>
            <person name="Merkel B.J."/>
            <person name="Hornburger P."/>
            <person name="Mueller R.-W."/>
            <person name="Bruemmer F."/>
            <person name="Labrenz M."/>
            <person name="Spormann A.M."/>
            <person name="Op Den Camp H."/>
            <person name="Overmann J."/>
            <person name="Amann R."/>
            <person name="Jetten M.S.M."/>
            <person name="Mascher T."/>
            <person name="Medema M.H."/>
            <person name="Devos D.P."/>
            <person name="Kaster A.-K."/>
            <person name="Ovreas L."/>
            <person name="Rohde M."/>
            <person name="Galperin M.Y."/>
            <person name="Jogler C."/>
        </authorList>
    </citation>
    <scope>NUCLEOTIDE SEQUENCE [LARGE SCALE GENOMIC DNA]</scope>
    <source>
        <strain evidence="2 3">LF1</strain>
    </source>
</reference>
<dbReference type="Proteomes" id="UP000322699">
    <property type="component" value="Unassembled WGS sequence"/>
</dbReference>
<evidence type="ECO:0000313" key="2">
    <source>
        <dbReference type="EMBL" id="KAA1259947.1"/>
    </source>
</evidence>
<dbReference type="OrthoDB" id="289161at2"/>
<protein>
    <submittedName>
        <fullName evidence="2">Uncharacterized protein</fullName>
    </submittedName>
</protein>
<feature type="region of interest" description="Disordered" evidence="1">
    <location>
        <begin position="1"/>
        <end position="22"/>
    </location>
</feature>
<proteinExistence type="predicted"/>
<name>A0A5B1CFG6_9BACT</name>
<sequence>MLTYATESTVAQMTTDTQNETLPSDVEIMRRVNAIRSNWTMSEKLQRRRAAEERFENLIDALCLAEAA</sequence>
<evidence type="ECO:0000256" key="1">
    <source>
        <dbReference type="SAM" id="MobiDB-lite"/>
    </source>
</evidence>
<comment type="caution">
    <text evidence="2">The sequence shown here is derived from an EMBL/GenBank/DDBJ whole genome shotgun (WGS) entry which is preliminary data.</text>
</comment>
<dbReference type="AlphaFoldDB" id="A0A5B1CFG6"/>